<evidence type="ECO:0000313" key="2">
    <source>
        <dbReference type="EMBL" id="CAH2100241.1"/>
    </source>
</evidence>
<dbReference type="InterPro" id="IPR027417">
    <property type="entry name" value="P-loop_NTPase"/>
</dbReference>
<dbReference type="Pfam" id="PF01443">
    <property type="entry name" value="Viral_helicase1"/>
    <property type="match status" value="1"/>
</dbReference>
<dbReference type="EMBL" id="CAKOGL010000022">
    <property type="protein sequence ID" value="CAH2100241.1"/>
    <property type="molecule type" value="Genomic_DNA"/>
</dbReference>
<protein>
    <recommendedName>
        <fullName evidence="1">(+)RNA virus helicase C-terminal domain-containing protein</fullName>
    </recommendedName>
</protein>
<gene>
    <name evidence="2" type="ORF">EEDITHA_LOCUS15132</name>
</gene>
<evidence type="ECO:0000259" key="1">
    <source>
        <dbReference type="Pfam" id="PF01443"/>
    </source>
</evidence>
<comment type="caution">
    <text evidence="2">The sequence shown here is derived from an EMBL/GenBank/DDBJ whole genome shotgun (WGS) entry which is preliminary data.</text>
</comment>
<organism evidence="2 3">
    <name type="scientific">Euphydryas editha</name>
    <name type="common">Edith's checkerspot</name>
    <dbReference type="NCBI Taxonomy" id="104508"/>
    <lineage>
        <taxon>Eukaryota</taxon>
        <taxon>Metazoa</taxon>
        <taxon>Ecdysozoa</taxon>
        <taxon>Arthropoda</taxon>
        <taxon>Hexapoda</taxon>
        <taxon>Insecta</taxon>
        <taxon>Pterygota</taxon>
        <taxon>Neoptera</taxon>
        <taxon>Endopterygota</taxon>
        <taxon>Lepidoptera</taxon>
        <taxon>Glossata</taxon>
        <taxon>Ditrysia</taxon>
        <taxon>Papilionoidea</taxon>
        <taxon>Nymphalidae</taxon>
        <taxon>Nymphalinae</taxon>
        <taxon>Euphydryas</taxon>
    </lineage>
</organism>
<dbReference type="Proteomes" id="UP001153954">
    <property type="component" value="Unassembled WGS sequence"/>
</dbReference>
<dbReference type="InterPro" id="IPR027351">
    <property type="entry name" value="(+)RNA_virus_helicase_core_dom"/>
</dbReference>
<accession>A0AAU9UMK4</accession>
<dbReference type="AlphaFoldDB" id="A0AAU9UMK4"/>
<name>A0AAU9UMK4_EUPED</name>
<keyword evidence="3" id="KW-1185">Reference proteome</keyword>
<feature type="domain" description="(+)RNA virus helicase C-terminal" evidence="1">
    <location>
        <begin position="12"/>
        <end position="138"/>
    </location>
</feature>
<evidence type="ECO:0000313" key="3">
    <source>
        <dbReference type="Proteomes" id="UP001153954"/>
    </source>
</evidence>
<reference evidence="2" key="1">
    <citation type="submission" date="2022-03" db="EMBL/GenBank/DDBJ databases">
        <authorList>
            <person name="Tunstrom K."/>
        </authorList>
    </citation>
    <scope>NUCLEOTIDE SEQUENCE</scope>
</reference>
<sequence>MLGDRILKMASQAFLTLMRTSKKARSRVRTLTSILRNCFKEGTKCNHLMNQFGAIVMAARLSGAGEVTLIGDVKQLRYIDRKNLFEMRYYRPYLTTNITREFYCTYRSPMDVAYAMGEVYKNSYSSNPIIPSYSGDIYTGTQIPTTKRETLYLVYYTQEEKKFLLD</sequence>
<dbReference type="GO" id="GO:0005524">
    <property type="term" value="F:ATP binding"/>
    <property type="evidence" value="ECO:0007669"/>
    <property type="project" value="InterPro"/>
</dbReference>
<proteinExistence type="predicted"/>
<dbReference type="Gene3D" id="3.40.50.300">
    <property type="entry name" value="P-loop containing nucleotide triphosphate hydrolases"/>
    <property type="match status" value="1"/>
</dbReference>